<reference evidence="2" key="1">
    <citation type="submission" date="2017-02" db="EMBL/GenBank/DDBJ databases">
        <authorList>
            <person name="Daims H."/>
        </authorList>
    </citation>
    <scope>NUCLEOTIDE SEQUENCE [LARGE SCALE GENOMIC DNA]</scope>
</reference>
<evidence type="ECO:0000313" key="1">
    <source>
        <dbReference type="EMBL" id="SJM89278.1"/>
    </source>
</evidence>
<gene>
    <name evidence="1" type="ORF">CRENPOLYSF2_1090001</name>
</gene>
<proteinExistence type="predicted"/>
<sequence>MNKIGKNLSGIIDKLAILIIIQSMRIIELSGLYDERAMTCIHKTLHKDSYNRLNFGGLIKNDWFLS</sequence>
<keyword evidence="2" id="KW-1185">Reference proteome</keyword>
<dbReference type="AlphaFoldDB" id="A0A1R4GZ67"/>
<name>A0A1R4GZ67_9GAMM</name>
<protein>
    <submittedName>
        <fullName evidence="1">Uncharacterized protein</fullName>
    </submittedName>
</protein>
<organism evidence="1 2">
    <name type="scientific">Crenothrix polyspora</name>
    <dbReference type="NCBI Taxonomy" id="360316"/>
    <lineage>
        <taxon>Bacteria</taxon>
        <taxon>Pseudomonadati</taxon>
        <taxon>Pseudomonadota</taxon>
        <taxon>Gammaproteobacteria</taxon>
        <taxon>Methylococcales</taxon>
        <taxon>Crenotrichaceae</taxon>
        <taxon>Crenothrix</taxon>
    </lineage>
</organism>
<accession>A0A1R4GZ67</accession>
<dbReference type="Proteomes" id="UP000195442">
    <property type="component" value="Unassembled WGS sequence"/>
</dbReference>
<evidence type="ECO:0000313" key="2">
    <source>
        <dbReference type="Proteomes" id="UP000195442"/>
    </source>
</evidence>
<dbReference type="EMBL" id="FUKJ01000012">
    <property type="protein sequence ID" value="SJM89278.1"/>
    <property type="molecule type" value="Genomic_DNA"/>
</dbReference>